<feature type="transmembrane region" description="Helical" evidence="10">
    <location>
        <begin position="20"/>
        <end position="39"/>
    </location>
</feature>
<keyword evidence="6 10" id="KW-0812">Transmembrane</keyword>
<evidence type="ECO:0000256" key="1">
    <source>
        <dbReference type="ARBA" id="ARBA00002254"/>
    </source>
</evidence>
<evidence type="ECO:0000313" key="12">
    <source>
        <dbReference type="EMBL" id="BAH37364.1"/>
    </source>
</evidence>
<dbReference type="GO" id="GO:0005886">
    <property type="term" value="C:plasma membrane"/>
    <property type="evidence" value="ECO:0007669"/>
    <property type="project" value="UniProtKB-SubCell"/>
</dbReference>
<organism evidence="12 13">
    <name type="scientific">Gemmatimonas aurantiaca (strain DSM 14586 / JCM 11422 / NBRC 100505 / T-27)</name>
    <dbReference type="NCBI Taxonomy" id="379066"/>
    <lineage>
        <taxon>Bacteria</taxon>
        <taxon>Pseudomonadati</taxon>
        <taxon>Gemmatimonadota</taxon>
        <taxon>Gemmatimonadia</taxon>
        <taxon>Gemmatimonadales</taxon>
        <taxon>Gemmatimonadaceae</taxon>
        <taxon>Gemmatimonas</taxon>
    </lineage>
</organism>
<evidence type="ECO:0000256" key="5">
    <source>
        <dbReference type="ARBA" id="ARBA00022500"/>
    </source>
</evidence>
<keyword evidence="8 10" id="KW-1133">Transmembrane helix</keyword>
<feature type="region of interest" description="Disordered" evidence="11">
    <location>
        <begin position="59"/>
        <end position="84"/>
    </location>
</feature>
<reference evidence="13" key="1">
    <citation type="submission" date="2006-03" db="EMBL/GenBank/DDBJ databases">
        <title>Complete genome sequence of Gemmatimonas aurantiaca T-27 that represents a novel phylum Gemmatimonadetes.</title>
        <authorList>
            <person name="Takasaki K."/>
            <person name="Ichikawa N."/>
            <person name="Miura H."/>
            <person name="Matsushita S."/>
            <person name="Watanabe Y."/>
            <person name="Oguchi A."/>
            <person name="Ankai A."/>
            <person name="Yashiro I."/>
            <person name="Takahashi M."/>
            <person name="Terui Y."/>
            <person name="Fukui S."/>
            <person name="Yokoyama H."/>
            <person name="Tanikawa S."/>
            <person name="Hanada S."/>
            <person name="Kamagata Y."/>
            <person name="Fujita N."/>
        </authorList>
    </citation>
    <scope>NUCLEOTIDE SEQUENCE [LARGE SCALE GENOMIC DNA]</scope>
    <source>
        <strain evidence="13">T-27 / DSM 14586 / JCM 11422 / NBRC 100505</strain>
    </source>
</reference>
<dbReference type="GO" id="GO:0009425">
    <property type="term" value="C:bacterial-type flagellum basal body"/>
    <property type="evidence" value="ECO:0007669"/>
    <property type="project" value="InterPro"/>
</dbReference>
<protein>
    <recommendedName>
        <fullName evidence="10">Flagellar protein FliL</fullName>
    </recommendedName>
</protein>
<gene>
    <name evidence="12" type="primary">fliL</name>
    <name evidence="12" type="ordered locus">GAU_0322</name>
</gene>
<dbReference type="KEGG" id="gau:GAU_0322"/>
<sequence length="189" mass="19215">MSSEQPQAEAAPSKPKLPILIGMVAVGLAVGGGTGAALLGPMVAKKMGKTTPIVAAAHADSGAEGAEGEHGEAAAGGEHGGAEGKEAGAAASVLLLENLVLNPAGSGGSRFLLLSVAIEAGKATALEQFKARDAELRDIILTALGTKTVDELTDISKREIFKTELQAAVDGRFGKQTVKRLYFPQFVVQ</sequence>
<dbReference type="Proteomes" id="UP000002209">
    <property type="component" value="Chromosome"/>
</dbReference>
<keyword evidence="5 10" id="KW-0145">Chemotaxis</keyword>
<dbReference type="HOGENOM" id="CLU_1445738_0_0_0"/>
<dbReference type="InterPro" id="IPR005503">
    <property type="entry name" value="FliL"/>
</dbReference>
<accession>C1A554</accession>
<evidence type="ECO:0000256" key="9">
    <source>
        <dbReference type="ARBA" id="ARBA00023136"/>
    </source>
</evidence>
<evidence type="ECO:0000256" key="8">
    <source>
        <dbReference type="ARBA" id="ARBA00022989"/>
    </source>
</evidence>
<comment type="subcellular location">
    <subcellularLocation>
        <location evidence="2">Cell membrane</location>
        <topology evidence="2">Single-pass membrane protein</topology>
    </subcellularLocation>
</comment>
<keyword evidence="12" id="KW-0969">Cilium</keyword>
<dbReference type="GO" id="GO:0006935">
    <property type="term" value="P:chemotaxis"/>
    <property type="evidence" value="ECO:0007669"/>
    <property type="project" value="UniProtKB-KW"/>
</dbReference>
<dbReference type="EMBL" id="AP009153">
    <property type="protein sequence ID" value="BAH37364.1"/>
    <property type="molecule type" value="Genomic_DNA"/>
</dbReference>
<keyword evidence="9 10" id="KW-0472">Membrane</keyword>
<dbReference type="eggNOG" id="COG1580">
    <property type="taxonomic scope" value="Bacteria"/>
</dbReference>
<evidence type="ECO:0000256" key="2">
    <source>
        <dbReference type="ARBA" id="ARBA00004162"/>
    </source>
</evidence>
<evidence type="ECO:0000256" key="3">
    <source>
        <dbReference type="ARBA" id="ARBA00008281"/>
    </source>
</evidence>
<keyword evidence="7 10" id="KW-0283">Flagellar rotation</keyword>
<evidence type="ECO:0000256" key="10">
    <source>
        <dbReference type="RuleBase" id="RU364125"/>
    </source>
</evidence>
<dbReference type="Pfam" id="PF03748">
    <property type="entry name" value="FliL"/>
    <property type="match status" value="1"/>
</dbReference>
<dbReference type="AlphaFoldDB" id="C1A554"/>
<evidence type="ECO:0000256" key="11">
    <source>
        <dbReference type="SAM" id="MobiDB-lite"/>
    </source>
</evidence>
<keyword evidence="13" id="KW-1185">Reference proteome</keyword>
<comment type="similarity">
    <text evidence="3 10">Belongs to the FliL family.</text>
</comment>
<evidence type="ECO:0000313" key="13">
    <source>
        <dbReference type="Proteomes" id="UP000002209"/>
    </source>
</evidence>
<evidence type="ECO:0000256" key="4">
    <source>
        <dbReference type="ARBA" id="ARBA00022475"/>
    </source>
</evidence>
<dbReference type="GO" id="GO:0071978">
    <property type="term" value="P:bacterial-type flagellum-dependent swarming motility"/>
    <property type="evidence" value="ECO:0007669"/>
    <property type="project" value="TreeGrafter"/>
</dbReference>
<dbReference type="RefSeq" id="WP_012681812.1">
    <property type="nucleotide sequence ID" value="NC_012489.1"/>
</dbReference>
<evidence type="ECO:0000256" key="6">
    <source>
        <dbReference type="ARBA" id="ARBA00022692"/>
    </source>
</evidence>
<proteinExistence type="inferred from homology"/>
<keyword evidence="4 10" id="KW-1003">Cell membrane</keyword>
<evidence type="ECO:0000256" key="7">
    <source>
        <dbReference type="ARBA" id="ARBA00022779"/>
    </source>
</evidence>
<dbReference type="PANTHER" id="PTHR35091">
    <property type="entry name" value="FLAGELLAR PROTEIN FLIL"/>
    <property type="match status" value="1"/>
</dbReference>
<dbReference type="STRING" id="379066.GAU_0322"/>
<keyword evidence="12" id="KW-0282">Flagellum</keyword>
<dbReference type="PANTHER" id="PTHR35091:SF2">
    <property type="entry name" value="FLAGELLAR PROTEIN FLIL"/>
    <property type="match status" value="1"/>
</dbReference>
<comment type="function">
    <text evidence="1 10">Controls the rotational direction of flagella during chemotaxis.</text>
</comment>
<name>C1A554_GEMAT</name>
<keyword evidence="12" id="KW-0966">Cell projection</keyword>